<dbReference type="RefSeq" id="WP_264843274.1">
    <property type="nucleotide sequence ID" value="NZ_AP025628.1"/>
</dbReference>
<dbReference type="Pfam" id="PF01882">
    <property type="entry name" value="DUF58"/>
    <property type="match status" value="1"/>
</dbReference>
<dbReference type="PANTHER" id="PTHR34351:SF2">
    <property type="entry name" value="DUF58 DOMAIN-CONTAINING PROTEIN"/>
    <property type="match status" value="1"/>
</dbReference>
<reference evidence="3" key="1">
    <citation type="submission" date="2022-03" db="EMBL/GenBank/DDBJ databases">
        <title>Complete genome sequence of Caldinitratiruptor microaerophilus.</title>
        <authorList>
            <person name="Mukaiyama R."/>
            <person name="Nishiyama T."/>
            <person name="Ueda K."/>
        </authorList>
    </citation>
    <scope>NUCLEOTIDE SEQUENCE</scope>
    <source>
        <strain evidence="3">JCM 16183</strain>
    </source>
</reference>
<dbReference type="Proteomes" id="UP001163687">
    <property type="component" value="Chromosome"/>
</dbReference>
<protein>
    <recommendedName>
        <fullName evidence="2">DUF58 domain-containing protein</fullName>
    </recommendedName>
</protein>
<dbReference type="KEGG" id="cmic:caldi_02480"/>
<dbReference type="InterPro" id="IPR002881">
    <property type="entry name" value="DUF58"/>
</dbReference>
<dbReference type="AlphaFoldDB" id="A0AA35CIU7"/>
<feature type="transmembrane region" description="Helical" evidence="1">
    <location>
        <begin position="30"/>
        <end position="49"/>
    </location>
</feature>
<keyword evidence="1" id="KW-0472">Membrane</keyword>
<sequence>MPAIRDGRLLVLAAAALAFARLAGGTLPWFLFYAAAGSVTAALLWTLWLGRHLRHEVTVDRDRLSAGEVVHVRMRVENTGAVPVPWVEVDLPIPGKVASVDAPAQGGALGPYGTQLLEFRLTARRRGRLPLGPFRIVAGDGLGLFVVRREFATGRYLTVYPRVVRIEDLPLPLAQPLGRLQDPRHGVADPARLAEIRPYRPGDSPRHIHWRSSARHQGSLYLKEFDRTATTQLLVVLDLDRRAHVAGPAGETVELAVELAAALADLAVRQGFAAGLLARGAQRVLLPPARGARALRGILELLAGVEADGDRPLAEVLRAETPSLPARSALAVITPDLTPSLAATLLRLQGPYRLLLAVVRSESVAPGRGRARPERDRLARALADRRIPVYLLGVGDDLRSLPAYQVQGPSPVERVVP</sequence>
<dbReference type="EMBL" id="AP025628">
    <property type="protein sequence ID" value="BDG59158.1"/>
    <property type="molecule type" value="Genomic_DNA"/>
</dbReference>
<organism evidence="3 4">
    <name type="scientific">Caldinitratiruptor microaerophilus</name>
    <dbReference type="NCBI Taxonomy" id="671077"/>
    <lineage>
        <taxon>Bacteria</taxon>
        <taxon>Bacillati</taxon>
        <taxon>Bacillota</taxon>
        <taxon>Clostridia</taxon>
        <taxon>Eubacteriales</taxon>
        <taxon>Symbiobacteriaceae</taxon>
        <taxon>Caldinitratiruptor</taxon>
    </lineage>
</organism>
<dbReference type="PANTHER" id="PTHR34351">
    <property type="entry name" value="SLR1927 PROTEIN-RELATED"/>
    <property type="match status" value="1"/>
</dbReference>
<proteinExistence type="predicted"/>
<keyword evidence="1" id="KW-1133">Transmembrane helix</keyword>
<feature type="domain" description="DUF58" evidence="2">
    <location>
        <begin position="195"/>
        <end position="345"/>
    </location>
</feature>
<evidence type="ECO:0000313" key="3">
    <source>
        <dbReference type="EMBL" id="BDG59158.1"/>
    </source>
</evidence>
<keyword evidence="1" id="KW-0812">Transmembrane</keyword>
<evidence type="ECO:0000313" key="4">
    <source>
        <dbReference type="Proteomes" id="UP001163687"/>
    </source>
</evidence>
<keyword evidence="4" id="KW-1185">Reference proteome</keyword>
<accession>A0AA35CIU7</accession>
<name>A0AA35CIU7_9FIRM</name>
<evidence type="ECO:0000256" key="1">
    <source>
        <dbReference type="SAM" id="Phobius"/>
    </source>
</evidence>
<gene>
    <name evidence="3" type="ORF">caldi_02480</name>
</gene>
<evidence type="ECO:0000259" key="2">
    <source>
        <dbReference type="Pfam" id="PF01882"/>
    </source>
</evidence>